<protein>
    <submittedName>
        <fullName evidence="2">Uncharacterized protein</fullName>
    </submittedName>
</protein>
<feature type="compositionally biased region" description="Basic residues" evidence="1">
    <location>
        <begin position="34"/>
        <end position="46"/>
    </location>
</feature>
<reference evidence="2" key="1">
    <citation type="submission" date="2022-03" db="EMBL/GenBank/DDBJ databases">
        <authorList>
            <person name="Legras J.-L."/>
            <person name="Devillers H."/>
            <person name="Grondin C."/>
        </authorList>
    </citation>
    <scope>NUCLEOTIDE SEQUENCE</scope>
    <source>
        <strain evidence="2">CLIB 1423</strain>
    </source>
</reference>
<name>A0A9P0QR15_9ASCO</name>
<dbReference type="OrthoDB" id="4082095at2759"/>
<feature type="region of interest" description="Disordered" evidence="1">
    <location>
        <begin position="1"/>
        <end position="63"/>
    </location>
</feature>
<evidence type="ECO:0000313" key="3">
    <source>
        <dbReference type="Proteomes" id="UP000837801"/>
    </source>
</evidence>
<evidence type="ECO:0000256" key="1">
    <source>
        <dbReference type="SAM" id="MobiDB-lite"/>
    </source>
</evidence>
<dbReference type="AlphaFoldDB" id="A0A9P0QR15"/>
<accession>A0A9P0QR15</accession>
<keyword evidence="3" id="KW-1185">Reference proteome</keyword>
<dbReference type="EMBL" id="CAKXYY010000013">
    <property type="protein sequence ID" value="CAH2353932.1"/>
    <property type="molecule type" value="Genomic_DNA"/>
</dbReference>
<organism evidence="2 3">
    <name type="scientific">[Candida] railenensis</name>
    <dbReference type="NCBI Taxonomy" id="45579"/>
    <lineage>
        <taxon>Eukaryota</taxon>
        <taxon>Fungi</taxon>
        <taxon>Dikarya</taxon>
        <taxon>Ascomycota</taxon>
        <taxon>Saccharomycotina</taxon>
        <taxon>Pichiomycetes</taxon>
        <taxon>Debaryomycetaceae</taxon>
        <taxon>Kurtzmaniella</taxon>
    </lineage>
</organism>
<dbReference type="Proteomes" id="UP000837801">
    <property type="component" value="Unassembled WGS sequence"/>
</dbReference>
<gene>
    <name evidence="2" type="ORF">CLIB1423_13S02168</name>
</gene>
<evidence type="ECO:0000313" key="2">
    <source>
        <dbReference type="EMBL" id="CAH2353932.1"/>
    </source>
</evidence>
<comment type="caution">
    <text evidence="2">The sequence shown here is derived from an EMBL/GenBank/DDBJ whole genome shotgun (WGS) entry which is preliminary data.</text>
</comment>
<proteinExistence type="predicted"/>
<sequence length="517" mass="60710">MSDSSPSSSSSQNSSTEEDVDIMEIITGSPPKRNSSRYRRPVKRNKKDGGQQINPGSGDDEFDLSLPAIFQTEARKNEELSLRNKKIESELAEHDAQVRHEYSELVWEQERIIGQLNDNGSEGKVLFSLDKDRDYIEDIMTCKKNDSDGVKHYYFLVEERAAVDNGNGLFRDEPDEEYYVYDQFEYLHRRIIEEDIDFKEITDYVFDLKEVNKLERWVQFFKEIQSDSYECKGIEDIDFFSYMKSFGGCSDHLRYEFKEHLPKKYIHFYRDSEIALNKFAIMYYGELKTSSSTYWGDLRPFILMFSDFYLNKNYSDKLVETMVPVFALMLKKKESKFISEFLKELRYMTLEQQYNILYKLQTNGETQGDAYHEAVSSMSLAFISDDKGNILSEISPELELKLLEKLFNEIKASEFEAAGPPSQLKYDKPFYQFKLLNIFNFGPTSDINLLHHIDRALQDTKDYLHRRLGVLSESKSEPKEDLAYLTQMYSIVEIMSLGLEKKLIWNQQRSDLFYSEE</sequence>
<feature type="compositionally biased region" description="Low complexity" evidence="1">
    <location>
        <begin position="1"/>
        <end position="15"/>
    </location>
</feature>